<sequence>MLSAQLRADLSDPVGVLGIIVFMEHVLPFASLNSVKDLQSFVTRAKTLDTTGVRFVVTGNVLAASVSVMHPAGLGDGVPIVIGLRTFALDFSDHPRFELDSVFAMDAVTDRTHRMISSNSTAFTLPPSEISVTWTAMNAPRSGWTTAAVVDDADIRKVARNGISKVSEGLPSNPGAPLLAQVRSAVWGEQIGDADHVEFPAGATLGAHSLGFLLPRGETTVSTAGNWVRLTSTGGHVIARAAVAL</sequence>
<comment type="caution">
    <text evidence="2">The sequence shown here is derived from an EMBL/GenBank/DDBJ whole genome shotgun (WGS) entry which is preliminary data.</text>
</comment>
<keyword evidence="3" id="KW-1185">Reference proteome</keyword>
<dbReference type="Pfam" id="PF26572">
    <property type="entry name" value="DUF8185"/>
    <property type="match status" value="1"/>
</dbReference>
<evidence type="ECO:0000313" key="2">
    <source>
        <dbReference type="EMBL" id="OAV59941.1"/>
    </source>
</evidence>
<dbReference type="InterPro" id="IPR058498">
    <property type="entry name" value="DUF8185"/>
</dbReference>
<proteinExistence type="predicted"/>
<accession>A0A1B7LXN4</accession>
<dbReference type="AlphaFoldDB" id="A0A1B7LXN4"/>
<reference evidence="2 3" key="1">
    <citation type="submission" date="2016-04" db="EMBL/GenBank/DDBJ databases">
        <title>First whole genome shotgun sequence of the bacterium Enteractinococcus sp. strain UASWS1574.</title>
        <authorList>
            <person name="Crovadore J."/>
            <person name="Chablais R."/>
            <person name="Lefort F."/>
        </authorList>
    </citation>
    <scope>NUCLEOTIDE SEQUENCE [LARGE SCALE GENOMIC DNA]</scope>
    <source>
        <strain evidence="2 3">UASWS1574</strain>
    </source>
</reference>
<dbReference type="Proteomes" id="UP000078292">
    <property type="component" value="Unassembled WGS sequence"/>
</dbReference>
<gene>
    <name evidence="2" type="ORF">A6F49_14450</name>
</gene>
<protein>
    <recommendedName>
        <fullName evidence="1">DUF8185 domain-containing protein</fullName>
    </recommendedName>
</protein>
<evidence type="ECO:0000313" key="3">
    <source>
        <dbReference type="Proteomes" id="UP000078292"/>
    </source>
</evidence>
<feature type="domain" description="DUF8185" evidence="1">
    <location>
        <begin position="140"/>
        <end position="242"/>
    </location>
</feature>
<evidence type="ECO:0000259" key="1">
    <source>
        <dbReference type="Pfam" id="PF26572"/>
    </source>
</evidence>
<name>A0A1B7LXN4_9MICC</name>
<dbReference type="EMBL" id="LXEY01000021">
    <property type="protein sequence ID" value="OAV59941.1"/>
    <property type="molecule type" value="Genomic_DNA"/>
</dbReference>
<organism evidence="2 3">
    <name type="scientific">Enteractinococcus helveticum</name>
    <dbReference type="NCBI Taxonomy" id="1837282"/>
    <lineage>
        <taxon>Bacteria</taxon>
        <taxon>Bacillati</taxon>
        <taxon>Actinomycetota</taxon>
        <taxon>Actinomycetes</taxon>
        <taxon>Micrococcales</taxon>
        <taxon>Micrococcaceae</taxon>
    </lineage>
</organism>
<dbReference type="STRING" id="1837282.A6F49_14450"/>